<dbReference type="InterPro" id="IPR046109">
    <property type="entry name" value="DUF6046"/>
</dbReference>
<accession>A0ABW5LQJ9</accession>
<evidence type="ECO:0000259" key="1">
    <source>
        <dbReference type="Pfam" id="PF19512"/>
    </source>
</evidence>
<protein>
    <submittedName>
        <fullName evidence="2">DUF6046 domain-containing protein</fullName>
    </submittedName>
</protein>
<reference evidence="3" key="1">
    <citation type="journal article" date="2019" name="Int. J. Syst. Evol. Microbiol.">
        <title>The Global Catalogue of Microorganisms (GCM) 10K type strain sequencing project: providing services to taxonomists for standard genome sequencing and annotation.</title>
        <authorList>
            <consortium name="The Broad Institute Genomics Platform"/>
            <consortium name="The Broad Institute Genome Sequencing Center for Infectious Disease"/>
            <person name="Wu L."/>
            <person name="Ma J."/>
        </authorList>
    </citation>
    <scope>NUCLEOTIDE SEQUENCE [LARGE SCALE GENOMIC DNA]</scope>
    <source>
        <strain evidence="3">KCTC 52127</strain>
    </source>
</reference>
<name>A0ABW5LQJ9_9FLAO</name>
<comment type="caution">
    <text evidence="2">The sequence shown here is derived from an EMBL/GenBank/DDBJ whole genome shotgun (WGS) entry which is preliminary data.</text>
</comment>
<dbReference type="Proteomes" id="UP001597508">
    <property type="component" value="Unassembled WGS sequence"/>
</dbReference>
<gene>
    <name evidence="2" type="ORF">ACFSRZ_01755</name>
</gene>
<proteinExistence type="predicted"/>
<keyword evidence="3" id="KW-1185">Reference proteome</keyword>
<sequence length="205" mass="22710">MSKTNYNLQELFRVAFGKTDPVYTTDSVSSDQKKNIAFTGVTVQPKQKAERMSWLGTPILFPVLFKGGTYQEYLPNGQITEVVMSDFYLPAATLVDFRREKNITETPVLGDDGTVKEIFGFGDWKIRIKGLCLDEPGSSALDQITEILTWENLIGSIQISGELFSKKDIGSIVIKSIEVPQVQGKPGVIPFTINAISDKIIELLA</sequence>
<dbReference type="EMBL" id="JBHULH010000001">
    <property type="protein sequence ID" value="MFD2566076.1"/>
    <property type="molecule type" value="Genomic_DNA"/>
</dbReference>
<dbReference type="RefSeq" id="WP_379664798.1">
    <property type="nucleotide sequence ID" value="NZ_JBHULH010000001.1"/>
</dbReference>
<organism evidence="2 3">
    <name type="scientific">Pseudotenacibaculum haliotis</name>
    <dbReference type="NCBI Taxonomy" id="1862138"/>
    <lineage>
        <taxon>Bacteria</taxon>
        <taxon>Pseudomonadati</taxon>
        <taxon>Bacteroidota</taxon>
        <taxon>Flavobacteriia</taxon>
        <taxon>Flavobacteriales</taxon>
        <taxon>Flavobacteriaceae</taxon>
        <taxon>Pseudotenacibaculum</taxon>
    </lineage>
</organism>
<evidence type="ECO:0000313" key="3">
    <source>
        <dbReference type="Proteomes" id="UP001597508"/>
    </source>
</evidence>
<feature type="domain" description="DUF6046" evidence="1">
    <location>
        <begin position="89"/>
        <end position="204"/>
    </location>
</feature>
<evidence type="ECO:0000313" key="2">
    <source>
        <dbReference type="EMBL" id="MFD2566076.1"/>
    </source>
</evidence>
<dbReference type="Pfam" id="PF19512">
    <property type="entry name" value="DUF6046"/>
    <property type="match status" value="1"/>
</dbReference>